<gene>
    <name evidence="3" type="ORF">A4S15_09055</name>
</gene>
<protein>
    <submittedName>
        <fullName evidence="3">Oxidoreductase</fullName>
    </submittedName>
</protein>
<evidence type="ECO:0000313" key="4">
    <source>
        <dbReference type="Proteomes" id="UP000192872"/>
    </source>
</evidence>
<comment type="caution">
    <text evidence="3">The sequence shown here is derived from an EMBL/GenBank/DDBJ whole genome shotgun (WGS) entry which is preliminary data.</text>
</comment>
<dbReference type="PANTHER" id="PTHR44196">
    <property type="entry name" value="DEHYDROGENASE/REDUCTASE SDR FAMILY MEMBER 7B"/>
    <property type="match status" value="1"/>
</dbReference>
<proteinExistence type="inferred from homology"/>
<keyword evidence="2" id="KW-0560">Oxidoreductase</keyword>
<evidence type="ECO:0000313" key="3">
    <source>
        <dbReference type="EMBL" id="OQW51980.1"/>
    </source>
</evidence>
<dbReference type="PANTHER" id="PTHR44196:SF1">
    <property type="entry name" value="DEHYDROGENASE_REDUCTASE SDR FAMILY MEMBER 7B"/>
    <property type="match status" value="1"/>
</dbReference>
<dbReference type="GO" id="GO:0016020">
    <property type="term" value="C:membrane"/>
    <property type="evidence" value="ECO:0007669"/>
    <property type="project" value="TreeGrafter"/>
</dbReference>
<dbReference type="Gene3D" id="3.40.50.720">
    <property type="entry name" value="NAD(P)-binding Rossmann-like Domain"/>
    <property type="match status" value="1"/>
</dbReference>
<dbReference type="InterPro" id="IPR002347">
    <property type="entry name" value="SDR_fam"/>
</dbReference>
<dbReference type="RefSeq" id="WP_376800592.1">
    <property type="nucleotide sequence ID" value="NZ_DBNB01000026.1"/>
</dbReference>
<dbReference type="Pfam" id="PF00106">
    <property type="entry name" value="adh_short"/>
    <property type="match status" value="1"/>
</dbReference>
<dbReference type="PRINTS" id="PR00081">
    <property type="entry name" value="GDHRDH"/>
</dbReference>
<dbReference type="InterPro" id="IPR036291">
    <property type="entry name" value="NAD(P)-bd_dom_sf"/>
</dbReference>
<dbReference type="EMBL" id="LWDL01000016">
    <property type="protein sequence ID" value="OQW51980.1"/>
    <property type="molecule type" value="Genomic_DNA"/>
</dbReference>
<accession>A0A1W9HX68</accession>
<dbReference type="Proteomes" id="UP000192872">
    <property type="component" value="Unassembled WGS sequence"/>
</dbReference>
<dbReference type="STRING" id="1827387.A4S15_09055"/>
<organism evidence="3 4">
    <name type="scientific">Candidatus Raskinella chloraquaticus</name>
    <dbReference type="NCBI Taxonomy" id="1951219"/>
    <lineage>
        <taxon>Bacteria</taxon>
        <taxon>Pseudomonadati</taxon>
        <taxon>Pseudomonadota</taxon>
        <taxon>Alphaproteobacteria</taxon>
        <taxon>Hyphomicrobiales</taxon>
        <taxon>Phreatobacteraceae</taxon>
        <taxon>Candidatus Raskinella</taxon>
    </lineage>
</organism>
<dbReference type="AlphaFoldDB" id="A0A1W9HX68"/>
<dbReference type="SUPFAM" id="SSF51735">
    <property type="entry name" value="NAD(P)-binding Rossmann-fold domains"/>
    <property type="match status" value="1"/>
</dbReference>
<comment type="similarity">
    <text evidence="1">Belongs to the short-chain dehydrogenases/reductases (SDR) family.</text>
</comment>
<name>A0A1W9HX68_9HYPH</name>
<sequence length="261" mass="27712">MTASLAWITGASSGIGRATALELARRGWKVAVTARKADELESLKAEAPAGAIIVYPADVTDAAAMTALVAAIEIAAGPIDLVLLNAGVYLPVRAGNFQTGTFAKSFDVNLMGTVNALGGIIPRMIARRSGQIWIMASTAGYGPLPTSAAYGATKAGLINLAGSLKFDLDLYGVHIGVINPGFVDTPATRGNPFAMPFLMSVDEAGRRIVDGFAKGKFEIAFPRRFAYMMKALNLLPYAWYFPLATRMMKWDKVGRELPPPS</sequence>
<evidence type="ECO:0000256" key="2">
    <source>
        <dbReference type="ARBA" id="ARBA00023002"/>
    </source>
</evidence>
<evidence type="ECO:0000256" key="1">
    <source>
        <dbReference type="ARBA" id="ARBA00006484"/>
    </source>
</evidence>
<reference evidence="3 4" key="1">
    <citation type="journal article" date="2017" name="Water Res.">
        <title>Comammox in drinking water systems.</title>
        <authorList>
            <person name="Wang Y."/>
            <person name="Ma L."/>
            <person name="Mao Y."/>
            <person name="Jiang X."/>
            <person name="Xia Y."/>
            <person name="Yu K."/>
            <person name="Li B."/>
            <person name="Zhang T."/>
        </authorList>
    </citation>
    <scope>NUCLEOTIDE SEQUENCE [LARGE SCALE GENOMIC DNA]</scope>
    <source>
        <strain evidence="3">SG_bin8</strain>
    </source>
</reference>
<dbReference type="GO" id="GO:0016491">
    <property type="term" value="F:oxidoreductase activity"/>
    <property type="evidence" value="ECO:0007669"/>
    <property type="project" value="UniProtKB-KW"/>
</dbReference>